<name>A0A841JP95_9BACT</name>
<evidence type="ECO:0000256" key="5">
    <source>
        <dbReference type="ARBA" id="ARBA00022736"/>
    </source>
</evidence>
<dbReference type="EC" id="4.1.2.40" evidence="4"/>
<dbReference type="PANTHER" id="PTHR39340:SF1">
    <property type="entry name" value="SULFOFRUCTOSEPHOSPHATE ALDOLASE"/>
    <property type="match status" value="1"/>
</dbReference>
<dbReference type="UniPathway" id="UPA00704">
    <property type="reaction ID" value="UER00716"/>
</dbReference>
<dbReference type="AlphaFoldDB" id="A0A841JP95"/>
<dbReference type="SUPFAM" id="SSF51569">
    <property type="entry name" value="Aldolase"/>
    <property type="match status" value="1"/>
</dbReference>
<evidence type="ECO:0000313" key="7">
    <source>
        <dbReference type="EMBL" id="MBB6143192.1"/>
    </source>
</evidence>
<dbReference type="SMART" id="SM01133">
    <property type="entry name" value="DeoC"/>
    <property type="match status" value="1"/>
</dbReference>
<dbReference type="Gene3D" id="3.20.20.70">
    <property type="entry name" value="Aldolase class I"/>
    <property type="match status" value="1"/>
</dbReference>
<comment type="catalytic activity">
    <reaction evidence="1">
        <text>D-tagatofuranose 1,6-bisphosphate = D-glyceraldehyde 3-phosphate + dihydroxyacetone phosphate</text>
        <dbReference type="Rhea" id="RHEA:22948"/>
        <dbReference type="ChEBI" id="CHEBI:57642"/>
        <dbReference type="ChEBI" id="CHEBI:58694"/>
        <dbReference type="ChEBI" id="CHEBI:59776"/>
        <dbReference type="EC" id="4.1.2.40"/>
    </reaction>
</comment>
<dbReference type="GO" id="GO:0019512">
    <property type="term" value="P:lactose catabolic process via tagatose-6-phosphate"/>
    <property type="evidence" value="ECO:0007669"/>
    <property type="project" value="InterPro"/>
</dbReference>
<evidence type="ECO:0000256" key="2">
    <source>
        <dbReference type="ARBA" id="ARBA00005191"/>
    </source>
</evidence>
<dbReference type="PANTHER" id="PTHR39340">
    <property type="entry name" value="SULFOFRUCTOSEPHOSPHATE ALDOLASE"/>
    <property type="match status" value="1"/>
</dbReference>
<organism evidence="7 8">
    <name type="scientific">Silvibacterium bohemicum</name>
    <dbReference type="NCBI Taxonomy" id="1577686"/>
    <lineage>
        <taxon>Bacteria</taxon>
        <taxon>Pseudomonadati</taxon>
        <taxon>Acidobacteriota</taxon>
        <taxon>Terriglobia</taxon>
        <taxon>Terriglobales</taxon>
        <taxon>Acidobacteriaceae</taxon>
        <taxon>Silvibacterium</taxon>
    </lineage>
</organism>
<proteinExistence type="inferred from homology"/>
<accession>A0A841JP95</accession>
<evidence type="ECO:0000256" key="3">
    <source>
        <dbReference type="ARBA" id="ARBA00008679"/>
    </source>
</evidence>
<comment type="pathway">
    <text evidence="2">Carbohydrate metabolism; D-tagatose 6-phosphate degradation; D-glyceraldehyde 3-phosphate and glycerone phosphate from D-tagatose 6-phosphate: step 2/2.</text>
</comment>
<dbReference type="EMBL" id="JACHEK010000002">
    <property type="protein sequence ID" value="MBB6143192.1"/>
    <property type="molecule type" value="Genomic_DNA"/>
</dbReference>
<dbReference type="Proteomes" id="UP000538666">
    <property type="component" value="Unassembled WGS sequence"/>
</dbReference>
<reference evidence="7 8" key="1">
    <citation type="submission" date="2020-08" db="EMBL/GenBank/DDBJ databases">
        <title>Genomic Encyclopedia of Type Strains, Phase IV (KMG-IV): sequencing the most valuable type-strain genomes for metagenomic binning, comparative biology and taxonomic classification.</title>
        <authorList>
            <person name="Goeker M."/>
        </authorList>
    </citation>
    <scope>NUCLEOTIDE SEQUENCE [LARGE SCALE GENOMIC DNA]</scope>
    <source>
        <strain evidence="7 8">DSM 103733</strain>
    </source>
</reference>
<dbReference type="GO" id="GO:0009025">
    <property type="term" value="F:tagatose-bisphosphate aldolase activity"/>
    <property type="evidence" value="ECO:0007669"/>
    <property type="project" value="UniProtKB-EC"/>
</dbReference>
<dbReference type="InterPro" id="IPR013785">
    <property type="entry name" value="Aldolase_TIM"/>
</dbReference>
<comment type="caution">
    <text evidence="7">The sequence shown here is derived from an EMBL/GenBank/DDBJ whole genome shotgun (WGS) entry which is preliminary data.</text>
</comment>
<protein>
    <recommendedName>
        <fullName evidence="4">tagatose-bisphosphate aldolase</fullName>
        <ecNumber evidence="4">4.1.2.40</ecNumber>
    </recommendedName>
</protein>
<dbReference type="Pfam" id="PF01791">
    <property type="entry name" value="DeoC"/>
    <property type="match status" value="1"/>
</dbReference>
<dbReference type="InterPro" id="IPR050552">
    <property type="entry name" value="LacD_aldolase"/>
</dbReference>
<dbReference type="HAMAP" id="MF_00734">
    <property type="entry name" value="LacD"/>
    <property type="match status" value="1"/>
</dbReference>
<evidence type="ECO:0000256" key="4">
    <source>
        <dbReference type="ARBA" id="ARBA00012905"/>
    </source>
</evidence>
<dbReference type="NCBIfam" id="NF009498">
    <property type="entry name" value="PRK12858.1"/>
    <property type="match status" value="1"/>
</dbReference>
<dbReference type="GO" id="GO:2001059">
    <property type="term" value="P:D-tagatose 6-phosphate catabolic process"/>
    <property type="evidence" value="ECO:0007669"/>
    <property type="project" value="UniProtKB-UniPathway"/>
</dbReference>
<gene>
    <name evidence="7" type="ORF">HNQ77_001136</name>
</gene>
<evidence type="ECO:0000256" key="6">
    <source>
        <dbReference type="ARBA" id="ARBA00023239"/>
    </source>
</evidence>
<comment type="similarity">
    <text evidence="3">Belongs to the aldolase LacD family.</text>
</comment>
<dbReference type="GO" id="GO:0061595">
    <property type="term" value="F:6-deoxy-6-sulfofructose-1-phosphate aldolase activity"/>
    <property type="evidence" value="ECO:0007669"/>
    <property type="project" value="TreeGrafter"/>
</dbReference>
<keyword evidence="8" id="KW-1185">Reference proteome</keyword>
<dbReference type="RefSeq" id="WP_050062105.1">
    <property type="nucleotide sequence ID" value="NZ_JACHEK010000002.1"/>
</dbReference>
<keyword evidence="6 7" id="KW-0456">Lyase</keyword>
<sequence length="355" mass="39382">MAAKLKESDQHYNHRLEELRVKATIGKYAGISKVSNEKAVIAAVAVDQRGSLKKMLVADGRANVVDRDLDEIKTIVTDVLTPHASAILLDPEFGLDALQRRHGKGLFLGYEKTGYDNNVPGRIPEILEHWSARRLVEAGADCVKVLLYYSPYEQQEINDQKHVWVERIGDECRALDVPYFVETVGYDVAGHGEASVEYARLKPSIVKASMVEFSKPRYGVDVLKVEIPISMRHVSGTRSFGGDAAYSKSEALDRFREQTDVTELPFIYLSAGVPISEFTESLELANEAESGYSGVLCGRAIWKEGIPVFAQQGPAAFRDWIGKTGVEYLARVNALLGSARPWTNRIERPAAQQRG</sequence>
<keyword evidence="5" id="KW-0423">Lactose metabolism</keyword>
<evidence type="ECO:0000313" key="8">
    <source>
        <dbReference type="Proteomes" id="UP000538666"/>
    </source>
</evidence>
<dbReference type="GO" id="GO:0009024">
    <property type="term" value="F:tagatose-6-phosphate kinase activity"/>
    <property type="evidence" value="ECO:0007669"/>
    <property type="project" value="InterPro"/>
</dbReference>
<evidence type="ECO:0000256" key="1">
    <source>
        <dbReference type="ARBA" id="ARBA00000567"/>
    </source>
</evidence>
<dbReference type="InterPro" id="IPR002915">
    <property type="entry name" value="DeoC/FbaB/LacD_aldolase"/>
</dbReference>
<dbReference type="GO" id="GO:1902777">
    <property type="term" value="P:6-sulfoquinovose(1-) catabolic process"/>
    <property type="evidence" value="ECO:0007669"/>
    <property type="project" value="TreeGrafter"/>
</dbReference>
<dbReference type="InterPro" id="IPR005927">
    <property type="entry name" value="Tag_1.6-dipho_adolase"/>
</dbReference>